<feature type="binding site" evidence="18">
    <location>
        <position position="254"/>
    </location>
    <ligand>
        <name>Mg(2+)</name>
        <dbReference type="ChEBI" id="CHEBI:18420"/>
        <label>1</label>
        <note>catalytic</note>
    </ligand>
</feature>
<dbReference type="InterPro" id="IPR020550">
    <property type="entry name" value="Inositol_monophosphatase_CS"/>
</dbReference>
<evidence type="ECO:0000256" key="18">
    <source>
        <dbReference type="PIRSR" id="PIRSR600760-2"/>
    </source>
</evidence>
<comment type="caution">
    <text evidence="19">The sequence shown here is derived from an EMBL/GenBank/DDBJ whole genome shotgun (WGS) entry which is preliminary data.</text>
</comment>
<evidence type="ECO:0000256" key="4">
    <source>
        <dbReference type="ARBA" id="ARBA00022671"/>
    </source>
</evidence>
<comment type="catalytic activity">
    <reaction evidence="10">
        <text>1D-myo-inositol 1,3,4-trisphosphate + H2O = 1D-myo-inositol 3,4-bisphosphate + phosphate</text>
        <dbReference type="Rhea" id="RHEA:70319"/>
        <dbReference type="ChEBI" id="CHEBI:15377"/>
        <dbReference type="ChEBI" id="CHEBI:43474"/>
        <dbReference type="ChEBI" id="CHEBI:58414"/>
        <dbReference type="ChEBI" id="CHEBI:83241"/>
    </reaction>
    <physiologicalReaction direction="left-to-right" evidence="10">
        <dbReference type="Rhea" id="RHEA:70320"/>
    </physiologicalReaction>
</comment>
<dbReference type="PROSITE" id="PS00630">
    <property type="entry name" value="IMP_2"/>
    <property type="match status" value="1"/>
</dbReference>
<dbReference type="Pfam" id="PF00459">
    <property type="entry name" value="Inositol_P"/>
    <property type="match status" value="1"/>
</dbReference>
<protein>
    <recommendedName>
        <fullName evidence="8">3'(2'),5'-bisphosphate nucleotidase 1</fullName>
        <ecNumber evidence="15">3.1.3.57</ecNumber>
        <ecNumber evidence="3">3.1.3.7</ecNumber>
    </recommendedName>
    <alternativeName>
        <fullName evidence="16">3'-phosphoadenosine 5'-phosphate phosphatase</fullName>
    </alternativeName>
    <alternativeName>
        <fullName evidence="9">Bisphosphate 3'-nucleotidase 1</fullName>
    </alternativeName>
    <alternativeName>
        <fullName evidence="17">Inositol-polyphosphate 1-phosphatase</fullName>
    </alternativeName>
</protein>
<keyword evidence="7 18" id="KW-0460">Magnesium</keyword>
<dbReference type="FunFam" id="3.40.190.80:FF:000006">
    <property type="entry name" value="Bisphosphate nucleotidase 1"/>
    <property type="match status" value="1"/>
</dbReference>
<accession>A0A8J2KVI0</accession>
<proteinExistence type="inferred from homology"/>
<evidence type="ECO:0000256" key="1">
    <source>
        <dbReference type="ARBA" id="ARBA00001946"/>
    </source>
</evidence>
<comment type="catalytic activity">
    <reaction evidence="11">
        <text>adenosine 2',5'-bisphosphate + H2O = AMP + phosphate</text>
        <dbReference type="Rhea" id="RHEA:77643"/>
        <dbReference type="ChEBI" id="CHEBI:15377"/>
        <dbReference type="ChEBI" id="CHEBI:43474"/>
        <dbReference type="ChEBI" id="CHEBI:194156"/>
        <dbReference type="ChEBI" id="CHEBI:456215"/>
        <dbReference type="EC" id="3.1.3.7"/>
    </reaction>
    <physiologicalReaction direction="left-to-right" evidence="11">
        <dbReference type="Rhea" id="RHEA:77644"/>
    </physiologicalReaction>
</comment>
<evidence type="ECO:0000256" key="11">
    <source>
        <dbReference type="ARBA" id="ARBA00044466"/>
    </source>
</evidence>
<dbReference type="GO" id="GO:0046872">
    <property type="term" value="F:metal ion binding"/>
    <property type="evidence" value="ECO:0007669"/>
    <property type="project" value="UniProtKB-KW"/>
</dbReference>
<keyword evidence="20" id="KW-1185">Reference proteome</keyword>
<gene>
    <name evidence="19" type="ORF">AFUS01_LOCUS30948</name>
</gene>
<feature type="binding site" evidence="18">
    <location>
        <position position="76"/>
    </location>
    <ligand>
        <name>Mg(2+)</name>
        <dbReference type="ChEBI" id="CHEBI:18420"/>
        <label>1</label>
        <note>catalytic</note>
    </ligand>
</feature>
<evidence type="ECO:0000256" key="5">
    <source>
        <dbReference type="ARBA" id="ARBA00022723"/>
    </source>
</evidence>
<keyword evidence="5 18" id="KW-0479">Metal-binding</keyword>
<dbReference type="GO" id="GO:0004441">
    <property type="term" value="F:inositol-1,4-bisphosphate 1-phosphatase activity"/>
    <property type="evidence" value="ECO:0007669"/>
    <property type="project" value="UniProtKB-EC"/>
</dbReference>
<dbReference type="EC" id="3.1.3.57" evidence="15"/>
<dbReference type="PANTHER" id="PTHR43028:SF5">
    <property type="entry name" value="3'(2'),5'-BISPHOSPHATE NUCLEOTIDASE 1"/>
    <property type="match status" value="1"/>
</dbReference>
<evidence type="ECO:0000256" key="14">
    <source>
        <dbReference type="ARBA" id="ARBA00044484"/>
    </source>
</evidence>
<feature type="binding site" evidence="18">
    <location>
        <position position="129"/>
    </location>
    <ligand>
        <name>Mg(2+)</name>
        <dbReference type="ChEBI" id="CHEBI:18420"/>
        <label>1</label>
        <note>catalytic</note>
    </ligand>
</feature>
<dbReference type="InterPro" id="IPR050725">
    <property type="entry name" value="CysQ/Inositol_MonoPase"/>
</dbReference>
<dbReference type="AlphaFoldDB" id="A0A8J2KVI0"/>
<comment type="similarity">
    <text evidence="2">Belongs to the inositol monophosphatase superfamily.</text>
</comment>
<dbReference type="FunFam" id="3.30.540.10:FF:000012">
    <property type="entry name" value="Blast:Putative inositol monophosphatase 3"/>
    <property type="match status" value="1"/>
</dbReference>
<reference evidence="19" key="1">
    <citation type="submission" date="2021-06" db="EMBL/GenBank/DDBJ databases">
        <authorList>
            <person name="Hodson N. C."/>
            <person name="Mongue J. A."/>
            <person name="Jaron S. K."/>
        </authorList>
    </citation>
    <scope>NUCLEOTIDE SEQUENCE</scope>
</reference>
<comment type="catalytic activity">
    <reaction evidence="12">
        <text>1D-myo-inositol 1,4-bisphosphate + H2O = 1D-myo-inositol 4-phosphate + phosphate</text>
        <dbReference type="Rhea" id="RHEA:15553"/>
        <dbReference type="ChEBI" id="CHEBI:15377"/>
        <dbReference type="ChEBI" id="CHEBI:43474"/>
        <dbReference type="ChEBI" id="CHEBI:58282"/>
        <dbReference type="ChEBI" id="CHEBI:58469"/>
        <dbReference type="EC" id="3.1.3.57"/>
    </reaction>
    <physiologicalReaction direction="left-to-right" evidence="12">
        <dbReference type="Rhea" id="RHEA:15554"/>
    </physiologicalReaction>
</comment>
<dbReference type="PROSITE" id="PS00629">
    <property type="entry name" value="IMP_1"/>
    <property type="match status" value="1"/>
</dbReference>
<comment type="catalytic activity">
    <reaction evidence="14">
        <text>3'-phosphoadenylyl sulfate + H2O = adenosine 5'-phosphosulfate + phosphate</text>
        <dbReference type="Rhea" id="RHEA:77639"/>
        <dbReference type="ChEBI" id="CHEBI:15377"/>
        <dbReference type="ChEBI" id="CHEBI:43474"/>
        <dbReference type="ChEBI" id="CHEBI:58243"/>
        <dbReference type="ChEBI" id="CHEBI:58339"/>
        <dbReference type="EC" id="3.1.3.7"/>
    </reaction>
    <physiologicalReaction direction="left-to-right" evidence="14">
        <dbReference type="Rhea" id="RHEA:77640"/>
    </physiologicalReaction>
</comment>
<evidence type="ECO:0000256" key="7">
    <source>
        <dbReference type="ARBA" id="ARBA00022842"/>
    </source>
</evidence>
<evidence type="ECO:0000256" key="8">
    <source>
        <dbReference type="ARBA" id="ARBA00040342"/>
    </source>
</evidence>
<evidence type="ECO:0000313" key="19">
    <source>
        <dbReference type="EMBL" id="CAG7820562.1"/>
    </source>
</evidence>
<keyword evidence="4" id="KW-0452">Lithium</keyword>
<evidence type="ECO:0000256" key="6">
    <source>
        <dbReference type="ARBA" id="ARBA00022801"/>
    </source>
</evidence>
<name>A0A8J2KVI0_9HEXA</name>
<keyword evidence="6" id="KW-0378">Hydrolase</keyword>
<dbReference type="InterPro" id="IPR020583">
    <property type="entry name" value="Inositol_monoP_metal-BS"/>
</dbReference>
<feature type="binding site" evidence="18">
    <location>
        <position position="130"/>
    </location>
    <ligand>
        <name>Mg(2+)</name>
        <dbReference type="ChEBI" id="CHEBI:18420"/>
        <label>1</label>
        <note>catalytic</note>
    </ligand>
</feature>
<organism evidence="19 20">
    <name type="scientific">Allacma fusca</name>
    <dbReference type="NCBI Taxonomy" id="39272"/>
    <lineage>
        <taxon>Eukaryota</taxon>
        <taxon>Metazoa</taxon>
        <taxon>Ecdysozoa</taxon>
        <taxon>Arthropoda</taxon>
        <taxon>Hexapoda</taxon>
        <taxon>Collembola</taxon>
        <taxon>Symphypleona</taxon>
        <taxon>Sminthuridae</taxon>
        <taxon>Allacma</taxon>
    </lineage>
</organism>
<evidence type="ECO:0000256" key="17">
    <source>
        <dbReference type="ARBA" id="ARBA00044554"/>
    </source>
</evidence>
<feature type="binding site" evidence="18">
    <location>
        <position position="127"/>
    </location>
    <ligand>
        <name>Mg(2+)</name>
        <dbReference type="ChEBI" id="CHEBI:18420"/>
        <label>1</label>
        <note>catalytic</note>
    </ligand>
</feature>
<dbReference type="Proteomes" id="UP000708208">
    <property type="component" value="Unassembled WGS sequence"/>
</dbReference>
<evidence type="ECO:0000256" key="9">
    <source>
        <dbReference type="ARBA" id="ARBA00041815"/>
    </source>
</evidence>
<dbReference type="GO" id="GO:0008441">
    <property type="term" value="F:3'(2'),5'-bisphosphate nucleotidase activity"/>
    <property type="evidence" value="ECO:0007669"/>
    <property type="project" value="UniProtKB-EC"/>
</dbReference>
<evidence type="ECO:0000256" key="3">
    <source>
        <dbReference type="ARBA" id="ARBA00012633"/>
    </source>
</evidence>
<dbReference type="GO" id="GO:0005737">
    <property type="term" value="C:cytoplasm"/>
    <property type="evidence" value="ECO:0007669"/>
    <property type="project" value="UniProtKB-ARBA"/>
</dbReference>
<evidence type="ECO:0000256" key="2">
    <source>
        <dbReference type="ARBA" id="ARBA00009759"/>
    </source>
</evidence>
<evidence type="ECO:0000256" key="15">
    <source>
        <dbReference type="ARBA" id="ARBA00044519"/>
    </source>
</evidence>
<evidence type="ECO:0000256" key="10">
    <source>
        <dbReference type="ARBA" id="ARBA00044465"/>
    </source>
</evidence>
<comment type="catalytic activity">
    <reaction evidence="13">
        <text>adenosine 3',5'-bisphosphate + H2O = AMP + phosphate</text>
        <dbReference type="Rhea" id="RHEA:10040"/>
        <dbReference type="ChEBI" id="CHEBI:15377"/>
        <dbReference type="ChEBI" id="CHEBI:43474"/>
        <dbReference type="ChEBI" id="CHEBI:58343"/>
        <dbReference type="ChEBI" id="CHEBI:456215"/>
        <dbReference type="EC" id="3.1.3.7"/>
    </reaction>
    <physiologicalReaction direction="left-to-right" evidence="13">
        <dbReference type="Rhea" id="RHEA:10041"/>
    </physiologicalReaction>
</comment>
<evidence type="ECO:0000256" key="13">
    <source>
        <dbReference type="ARBA" id="ARBA00044479"/>
    </source>
</evidence>
<dbReference type="PANTHER" id="PTHR43028">
    <property type="entry name" value="3'(2'),5'-BISPHOSPHATE NUCLEOTIDASE 1"/>
    <property type="match status" value="1"/>
</dbReference>
<dbReference type="EMBL" id="CAJVCH010482271">
    <property type="protein sequence ID" value="CAG7820562.1"/>
    <property type="molecule type" value="Genomic_DNA"/>
</dbReference>
<dbReference type="GO" id="GO:0046854">
    <property type="term" value="P:phosphatidylinositol phosphate biosynthetic process"/>
    <property type="evidence" value="ECO:0007669"/>
    <property type="project" value="InterPro"/>
</dbReference>
<dbReference type="OrthoDB" id="411145at2759"/>
<comment type="cofactor">
    <cofactor evidence="1 18">
        <name>Mg(2+)</name>
        <dbReference type="ChEBI" id="CHEBI:18420"/>
    </cofactor>
</comment>
<sequence length="312" mass="33344">MSKAAGNIPLLFRIVNETSSIVNVAQGIVRRVIQSGELNVIDKGTNDLQTKADRAAQNYIITTLSSLFPKVTIIGEEGDNVSESFDGLLSTDTLVDKCSVIDVTSAQKEVPEHVRSIQEEDLVVWVDPLDGTAEFAKGITEGVTVLVGFATHGKSVAGVVGQPFYNVNGKTTGRTIWGIPGVGFGGINAQLPPKDKKVITTTRSHSDSRVEAVLASVKPDEVLRVGGAGYKVLLLVEGKANAYVYARAGCKKWDSCAPEAILCATGGSLTDLAGKYYEYHKDVQHVNDEGILATANGEDHAWYVKQVSQVPE</sequence>
<evidence type="ECO:0000256" key="12">
    <source>
        <dbReference type="ARBA" id="ARBA00044478"/>
    </source>
</evidence>
<evidence type="ECO:0000256" key="16">
    <source>
        <dbReference type="ARBA" id="ARBA00044544"/>
    </source>
</evidence>
<evidence type="ECO:0000313" key="20">
    <source>
        <dbReference type="Proteomes" id="UP000708208"/>
    </source>
</evidence>
<dbReference type="InterPro" id="IPR000760">
    <property type="entry name" value="Inositol_monophosphatase-like"/>
</dbReference>
<dbReference type="EC" id="3.1.3.7" evidence="3"/>